<proteinExistence type="predicted"/>
<dbReference type="GO" id="GO:0005524">
    <property type="term" value="F:ATP binding"/>
    <property type="evidence" value="ECO:0007669"/>
    <property type="project" value="InterPro"/>
</dbReference>
<feature type="transmembrane region" description="Helical" evidence="1">
    <location>
        <begin position="7"/>
        <end position="29"/>
    </location>
</feature>
<keyword evidence="1" id="KW-0472">Membrane</keyword>
<keyword evidence="1" id="KW-0812">Transmembrane</keyword>
<keyword evidence="1" id="KW-1133">Transmembrane helix</keyword>
<reference evidence="3" key="1">
    <citation type="journal article" date="2020" name="Nature">
        <title>Giant virus diversity and host interactions through global metagenomics.</title>
        <authorList>
            <person name="Schulz F."/>
            <person name="Roux S."/>
            <person name="Paez-Espino D."/>
            <person name="Jungbluth S."/>
            <person name="Walsh D.A."/>
            <person name="Denef V.J."/>
            <person name="McMahon K.D."/>
            <person name="Konstantinidis K.T."/>
            <person name="Eloe-Fadrosh E.A."/>
            <person name="Kyrpides N.C."/>
            <person name="Woyke T."/>
        </authorList>
    </citation>
    <scope>NUCLEOTIDE SEQUENCE</scope>
    <source>
        <strain evidence="3">GVMAG-M-3300023184-17</strain>
    </source>
</reference>
<dbReference type="InterPro" id="IPR003959">
    <property type="entry name" value="ATPase_AAA_core"/>
</dbReference>
<dbReference type="Pfam" id="PF00004">
    <property type="entry name" value="AAA"/>
    <property type="match status" value="1"/>
</dbReference>
<dbReference type="GO" id="GO:0016887">
    <property type="term" value="F:ATP hydrolysis activity"/>
    <property type="evidence" value="ECO:0007669"/>
    <property type="project" value="InterPro"/>
</dbReference>
<dbReference type="InterPro" id="IPR027417">
    <property type="entry name" value="P-loop_NTPase"/>
</dbReference>
<dbReference type="Gene3D" id="3.40.50.300">
    <property type="entry name" value="P-loop containing nucleotide triphosphate hydrolases"/>
    <property type="match status" value="1"/>
</dbReference>
<dbReference type="EMBL" id="MN740041">
    <property type="protein sequence ID" value="QHT85381.1"/>
    <property type="molecule type" value="Genomic_DNA"/>
</dbReference>
<dbReference type="SUPFAM" id="SSF52540">
    <property type="entry name" value="P-loop containing nucleoside triphosphate hydrolases"/>
    <property type="match status" value="1"/>
</dbReference>
<feature type="domain" description="ATPase AAA-type core" evidence="2">
    <location>
        <begin position="165"/>
        <end position="292"/>
    </location>
</feature>
<protein>
    <recommendedName>
        <fullName evidence="2">ATPase AAA-type core domain-containing protein</fullName>
    </recommendedName>
</protein>
<dbReference type="AlphaFoldDB" id="A0A6C0HXA1"/>
<sequence length="306" mass="35391">MVTAYEIVIGYIVCSINPMYFMMMFLSLFQIKYYIISENRELTSSILRKIAPNIISPFVKHVDKDVPFGYFVGTRYMGFIKDNEVHLLTYPSMYKELIYMPCVFMQTSIPVQEASITVYVRKGTYKNLYYTPIKMDLSHISPLGDQGDILKNIVDIYQKQGRATVFLHGVTGAGKSTMGYLLAKELKGFYCHTFNPTDPGDQLSTLIVDVQRDDEPLILVMEEVDTMIQSIHQNKYEKHLEIPISVYNKSTWSSFLDDMIFYKKVILVLTSNTSKEDVDVWDESYLREGRIHASYSMKTKLTLSYE</sequence>
<evidence type="ECO:0000259" key="2">
    <source>
        <dbReference type="Pfam" id="PF00004"/>
    </source>
</evidence>
<name>A0A6C0HXA1_9ZZZZ</name>
<organism evidence="3">
    <name type="scientific">viral metagenome</name>
    <dbReference type="NCBI Taxonomy" id="1070528"/>
    <lineage>
        <taxon>unclassified sequences</taxon>
        <taxon>metagenomes</taxon>
        <taxon>organismal metagenomes</taxon>
    </lineage>
</organism>
<accession>A0A6C0HXA1</accession>
<evidence type="ECO:0000256" key="1">
    <source>
        <dbReference type="SAM" id="Phobius"/>
    </source>
</evidence>
<evidence type="ECO:0000313" key="3">
    <source>
        <dbReference type="EMBL" id="QHT85381.1"/>
    </source>
</evidence>